<keyword evidence="2" id="KW-0812">Transmembrane</keyword>
<feature type="chain" id="PRO_5030159779" description="WW domain-containing protein" evidence="3">
    <location>
        <begin position="23"/>
        <end position="290"/>
    </location>
</feature>
<feature type="region of interest" description="Disordered" evidence="1">
    <location>
        <begin position="28"/>
        <end position="50"/>
    </location>
</feature>
<name>A0A6T8IIT3_HEMAN</name>
<evidence type="ECO:0000256" key="2">
    <source>
        <dbReference type="SAM" id="Phobius"/>
    </source>
</evidence>
<gene>
    <name evidence="4" type="ORF">HAND1043_LOCUS5431</name>
</gene>
<keyword evidence="2" id="KW-0472">Membrane</keyword>
<feature type="signal peptide" evidence="3">
    <location>
        <begin position="1"/>
        <end position="22"/>
    </location>
</feature>
<organism evidence="4">
    <name type="scientific">Hemiselmis andersenii</name>
    <name type="common">Cryptophyte alga</name>
    <dbReference type="NCBI Taxonomy" id="464988"/>
    <lineage>
        <taxon>Eukaryota</taxon>
        <taxon>Cryptophyceae</taxon>
        <taxon>Cryptomonadales</taxon>
        <taxon>Hemiselmidaceae</taxon>
        <taxon>Hemiselmis</taxon>
    </lineage>
</organism>
<feature type="region of interest" description="Disordered" evidence="1">
    <location>
        <begin position="270"/>
        <end position="290"/>
    </location>
</feature>
<dbReference type="AlphaFoldDB" id="A0A6T8IIT3"/>
<evidence type="ECO:0000313" key="4">
    <source>
        <dbReference type="EMBL" id="CAD8738939.1"/>
    </source>
</evidence>
<accession>A0A6T8IIT3</accession>
<evidence type="ECO:0000256" key="1">
    <source>
        <dbReference type="SAM" id="MobiDB-lite"/>
    </source>
</evidence>
<keyword evidence="2" id="KW-1133">Transmembrane helix</keyword>
<proteinExistence type="predicted"/>
<sequence>MQTRHARRILALALLALALCAAEESDGEEMGGWKERKGKHGKGGDMDDEWGWKMDDDDKPMSVCADDFERLCAERIVGETSNTPDLALACMTENQAGLSAECASEIAATSSLSSAFHSSCDASLASLGCDLATQEGTKTCVAEHSASLPQPCLASITDILLSERMAPPFWAPDFIWEEGDSMEYDEEHGWEHGEGHDGQMRGPSRTQLRAGGLGALVGAFFVLFTGLAVRAVLRCRRGQAGGGGGAPVVANALPAAAEWEKASPQGSLVYQKQQGAWERPVSPGAKVSPA</sequence>
<evidence type="ECO:0000256" key="3">
    <source>
        <dbReference type="SAM" id="SignalP"/>
    </source>
</evidence>
<reference evidence="4" key="1">
    <citation type="submission" date="2021-01" db="EMBL/GenBank/DDBJ databases">
        <authorList>
            <person name="Corre E."/>
            <person name="Pelletier E."/>
            <person name="Niang G."/>
            <person name="Scheremetjew M."/>
            <person name="Finn R."/>
            <person name="Kale V."/>
            <person name="Holt S."/>
            <person name="Cochrane G."/>
            <person name="Meng A."/>
            <person name="Brown T."/>
            <person name="Cohen L."/>
        </authorList>
    </citation>
    <scope>NUCLEOTIDE SEQUENCE</scope>
    <source>
        <strain evidence="4">CCMP441</strain>
    </source>
</reference>
<keyword evidence="3" id="KW-0732">Signal</keyword>
<evidence type="ECO:0008006" key="5">
    <source>
        <dbReference type="Google" id="ProtNLM"/>
    </source>
</evidence>
<protein>
    <recommendedName>
        <fullName evidence="5">WW domain-containing protein</fullName>
    </recommendedName>
</protein>
<dbReference type="EMBL" id="HBFK01009009">
    <property type="protein sequence ID" value="CAD8738939.1"/>
    <property type="molecule type" value="Transcribed_RNA"/>
</dbReference>
<feature type="transmembrane region" description="Helical" evidence="2">
    <location>
        <begin position="210"/>
        <end position="233"/>
    </location>
</feature>